<sequence length="18" mass="2107">MLLRNKIILVEIVLLNVI</sequence>
<protein>
    <submittedName>
        <fullName evidence="1">Uncharacterized protein</fullName>
    </submittedName>
</protein>
<dbReference type="EMBL" id="GGEC01086088">
    <property type="protein sequence ID" value="MBX66572.1"/>
    <property type="molecule type" value="Transcribed_RNA"/>
</dbReference>
<evidence type="ECO:0000313" key="1">
    <source>
        <dbReference type="EMBL" id="MBX66572.1"/>
    </source>
</evidence>
<dbReference type="AlphaFoldDB" id="A0A2P2QHT2"/>
<proteinExistence type="predicted"/>
<organism evidence="1">
    <name type="scientific">Rhizophora mucronata</name>
    <name type="common">Asiatic mangrove</name>
    <dbReference type="NCBI Taxonomy" id="61149"/>
    <lineage>
        <taxon>Eukaryota</taxon>
        <taxon>Viridiplantae</taxon>
        <taxon>Streptophyta</taxon>
        <taxon>Embryophyta</taxon>
        <taxon>Tracheophyta</taxon>
        <taxon>Spermatophyta</taxon>
        <taxon>Magnoliopsida</taxon>
        <taxon>eudicotyledons</taxon>
        <taxon>Gunneridae</taxon>
        <taxon>Pentapetalae</taxon>
        <taxon>rosids</taxon>
        <taxon>fabids</taxon>
        <taxon>Malpighiales</taxon>
        <taxon>Rhizophoraceae</taxon>
        <taxon>Rhizophora</taxon>
    </lineage>
</organism>
<accession>A0A2P2QHT2</accession>
<reference evidence="1" key="1">
    <citation type="submission" date="2018-02" db="EMBL/GenBank/DDBJ databases">
        <title>Rhizophora mucronata_Transcriptome.</title>
        <authorList>
            <person name="Meera S.P."/>
            <person name="Sreeshan A."/>
            <person name="Augustine A."/>
        </authorList>
    </citation>
    <scope>NUCLEOTIDE SEQUENCE</scope>
    <source>
        <tissue evidence="1">Leaf</tissue>
    </source>
</reference>
<name>A0A2P2QHT2_RHIMU</name>